<reference evidence="1" key="1">
    <citation type="journal article" date="2021" name="PeerJ">
        <title>Extensive microbial diversity within the chicken gut microbiome revealed by metagenomics and culture.</title>
        <authorList>
            <person name="Gilroy R."/>
            <person name="Ravi A."/>
            <person name="Getino M."/>
            <person name="Pursley I."/>
            <person name="Horton D.L."/>
            <person name="Alikhan N.F."/>
            <person name="Baker D."/>
            <person name="Gharbi K."/>
            <person name="Hall N."/>
            <person name="Watson M."/>
            <person name="Adriaenssens E.M."/>
            <person name="Foster-Nyarko E."/>
            <person name="Jarju S."/>
            <person name="Secka A."/>
            <person name="Antonio M."/>
            <person name="Oren A."/>
            <person name="Chaudhuri R.R."/>
            <person name="La Ragione R."/>
            <person name="Hildebrand F."/>
            <person name="Pallen M.J."/>
        </authorList>
    </citation>
    <scope>NUCLEOTIDE SEQUENCE</scope>
    <source>
        <strain evidence="1">CHK188-11489</strain>
    </source>
</reference>
<gene>
    <name evidence="1" type="ORF">H9724_04140</name>
</gene>
<protein>
    <submittedName>
        <fullName evidence="1">Uncharacterized protein</fullName>
    </submittedName>
</protein>
<proteinExistence type="predicted"/>
<dbReference type="Proteomes" id="UP000824105">
    <property type="component" value="Unassembled WGS sequence"/>
</dbReference>
<dbReference type="AlphaFoldDB" id="A0A9D2JPQ1"/>
<reference evidence="1" key="2">
    <citation type="submission" date="2021-04" db="EMBL/GenBank/DDBJ databases">
        <authorList>
            <person name="Gilroy R."/>
        </authorList>
    </citation>
    <scope>NUCLEOTIDE SEQUENCE</scope>
    <source>
        <strain evidence="1">CHK188-11489</strain>
    </source>
</reference>
<comment type="caution">
    <text evidence="1">The sequence shown here is derived from an EMBL/GenBank/DDBJ whole genome shotgun (WGS) entry which is preliminary data.</text>
</comment>
<accession>A0A9D2JPQ1</accession>
<evidence type="ECO:0000313" key="1">
    <source>
        <dbReference type="EMBL" id="HIZ61942.1"/>
    </source>
</evidence>
<sequence>MQCPHREGRHAAAAGGAFARLLRGPEQGLAAAPAGGRPDGRKANITRQYDVQEAMGAQYRKNGGCLPLSLTFEEPKDYLAVVFYCVGDC</sequence>
<name>A0A9D2JPQ1_9FIRM</name>
<dbReference type="EMBL" id="DXBF01000034">
    <property type="protein sequence ID" value="HIZ61942.1"/>
    <property type="molecule type" value="Genomic_DNA"/>
</dbReference>
<evidence type="ECO:0000313" key="2">
    <source>
        <dbReference type="Proteomes" id="UP000824105"/>
    </source>
</evidence>
<organism evidence="1 2">
    <name type="scientific">Candidatus Gemmiger avistercoris</name>
    <dbReference type="NCBI Taxonomy" id="2838606"/>
    <lineage>
        <taxon>Bacteria</taxon>
        <taxon>Bacillati</taxon>
        <taxon>Bacillota</taxon>
        <taxon>Clostridia</taxon>
        <taxon>Eubacteriales</taxon>
        <taxon>Gemmiger</taxon>
    </lineage>
</organism>